<evidence type="ECO:0000313" key="1">
    <source>
        <dbReference type="EMBL" id="PMC23348.1"/>
    </source>
</evidence>
<sequence>MFYATSMASNEGDVLMVQMKSGDLYKFHLSERPVVTFYPDGIKIVSSDFSAEYKDVKKIYFEEYTTDVSLPIDNQAKTVSFTYLDGQTVQIDGLKEHANIRVYALDGKSMPLYVDQQSNYVKLSLSAYPKGIYVIRCNKHSFKVTNR</sequence>
<dbReference type="EMBL" id="PNGJ01000009">
    <property type="protein sequence ID" value="PMC23348.1"/>
    <property type="molecule type" value="Genomic_DNA"/>
</dbReference>
<proteinExistence type="predicted"/>
<dbReference type="AlphaFoldDB" id="A0A2N6QP36"/>
<gene>
    <name evidence="1" type="ORF">CJ231_10330</name>
</gene>
<accession>A0A2N6QP36</accession>
<protein>
    <recommendedName>
        <fullName evidence="3">Secretion system C-terminal sorting domain-containing protein</fullName>
    </recommendedName>
</protein>
<reference evidence="1 2" key="1">
    <citation type="submission" date="2017-09" db="EMBL/GenBank/DDBJ databases">
        <title>Bacterial strain isolated from the female urinary microbiota.</title>
        <authorList>
            <person name="Thomas-White K."/>
            <person name="Kumar N."/>
            <person name="Forster S."/>
            <person name="Putonti C."/>
            <person name="Lawley T."/>
            <person name="Wolfe A.J."/>
        </authorList>
    </citation>
    <scope>NUCLEOTIDE SEQUENCE [LARGE SCALE GENOMIC DNA]</scope>
    <source>
        <strain evidence="1 2">UMB0536</strain>
    </source>
</reference>
<name>A0A2N6QP36_9BACT</name>
<evidence type="ECO:0000313" key="2">
    <source>
        <dbReference type="Proteomes" id="UP000235564"/>
    </source>
</evidence>
<comment type="caution">
    <text evidence="1">The sequence shown here is derived from an EMBL/GenBank/DDBJ whole genome shotgun (WGS) entry which is preliminary data.</text>
</comment>
<dbReference type="Proteomes" id="UP000235564">
    <property type="component" value="Unassembled WGS sequence"/>
</dbReference>
<evidence type="ECO:0008006" key="3">
    <source>
        <dbReference type="Google" id="ProtNLM"/>
    </source>
</evidence>
<organism evidence="1 2">
    <name type="scientific">Hoylesella buccalis</name>
    <dbReference type="NCBI Taxonomy" id="28127"/>
    <lineage>
        <taxon>Bacteria</taxon>
        <taxon>Pseudomonadati</taxon>
        <taxon>Bacteroidota</taxon>
        <taxon>Bacteroidia</taxon>
        <taxon>Bacteroidales</taxon>
        <taxon>Prevotellaceae</taxon>
        <taxon>Hoylesella</taxon>
    </lineage>
</organism>